<evidence type="ECO:0000313" key="4">
    <source>
        <dbReference type="Proteomes" id="UP001220530"/>
    </source>
</evidence>
<gene>
    <name evidence="3" type="ORF">PSQ19_05990</name>
</gene>
<proteinExistence type="predicted"/>
<accession>A0ABY7YQL5</accession>
<name>A0ABY7YQL5_9HYPH</name>
<keyword evidence="4" id="KW-1185">Reference proteome</keyword>
<dbReference type="Pfam" id="PF01832">
    <property type="entry name" value="Glucosaminidase"/>
    <property type="match status" value="1"/>
</dbReference>
<dbReference type="SMART" id="SM00047">
    <property type="entry name" value="LYZ2"/>
    <property type="match status" value="1"/>
</dbReference>
<dbReference type="InterPro" id="IPR051056">
    <property type="entry name" value="Glycosyl_Hydrolase_73"/>
</dbReference>
<dbReference type="EMBL" id="CP118246">
    <property type="protein sequence ID" value="WDR03618.1"/>
    <property type="molecule type" value="Genomic_DNA"/>
</dbReference>
<dbReference type="Proteomes" id="UP001220530">
    <property type="component" value="Chromosome"/>
</dbReference>
<evidence type="ECO:0000259" key="2">
    <source>
        <dbReference type="SMART" id="SM00047"/>
    </source>
</evidence>
<evidence type="ECO:0000313" key="3">
    <source>
        <dbReference type="EMBL" id="WDR03618.1"/>
    </source>
</evidence>
<organism evidence="3 4">
    <name type="scientific">Devosia algicola</name>
    <dbReference type="NCBI Taxonomy" id="3026418"/>
    <lineage>
        <taxon>Bacteria</taxon>
        <taxon>Pseudomonadati</taxon>
        <taxon>Pseudomonadota</taxon>
        <taxon>Alphaproteobacteria</taxon>
        <taxon>Hyphomicrobiales</taxon>
        <taxon>Devosiaceae</taxon>
        <taxon>Devosia</taxon>
    </lineage>
</organism>
<keyword evidence="1" id="KW-0378">Hydrolase</keyword>
<feature type="domain" description="Mannosyl-glycoprotein endo-beta-N-acetylglucosamidase-like" evidence="2">
    <location>
        <begin position="1"/>
        <end position="148"/>
    </location>
</feature>
<dbReference type="PANTHER" id="PTHR33308">
    <property type="entry name" value="PEPTIDOGLYCAN HYDROLASE FLGJ"/>
    <property type="match status" value="1"/>
</dbReference>
<dbReference type="PANTHER" id="PTHR33308:SF9">
    <property type="entry name" value="PEPTIDOGLYCAN HYDROLASE FLGJ"/>
    <property type="match status" value="1"/>
</dbReference>
<dbReference type="Gene3D" id="1.10.530.10">
    <property type="match status" value="1"/>
</dbReference>
<dbReference type="InterPro" id="IPR002901">
    <property type="entry name" value="MGlyc_endo_b_GlcNAc-like_dom"/>
</dbReference>
<sequence>MTLAKVSNFIEKLAPAAIEIGAKYGLDPNLILSQSALETGWGEKVAGNNYFGVKSHGKPGGQTVSTHEEVNGKLVPVNDSFRAYDTLYGSMEDYAKFLRDNPRYSDVFNQTTADGQIKAVADAGYATSSKYLPTLRAVSKMIDLTPYQNGDAMQAINKMVPGAQPQTNALAYAPTAKAPQLCEHRKSPAITCLPLSAAASTTLSALFRATPTPS</sequence>
<protein>
    <submittedName>
        <fullName evidence="3">Glucosaminidase domain-containing protein</fullName>
    </submittedName>
</protein>
<evidence type="ECO:0000256" key="1">
    <source>
        <dbReference type="ARBA" id="ARBA00022801"/>
    </source>
</evidence>
<reference evidence="3 4" key="1">
    <citation type="submission" date="2023-02" db="EMBL/GenBank/DDBJ databases">
        <title>Devosia algicola sp. nov., isolated from the phycosphere of marine algae.</title>
        <authorList>
            <person name="Kim J.M."/>
            <person name="Lee J.K."/>
            <person name="Choi B.J."/>
            <person name="Bayburt H."/>
            <person name="Jeon C.O."/>
        </authorList>
    </citation>
    <scope>NUCLEOTIDE SEQUENCE [LARGE SCALE GENOMIC DNA]</scope>
    <source>
        <strain evidence="3 4">G20-9</strain>
    </source>
</reference>
<dbReference type="RefSeq" id="WP_282220008.1">
    <property type="nucleotide sequence ID" value="NZ_CP118246.1"/>
</dbReference>